<sequence length="486" mass="53568">MLVGFLVVAVLFFASLCTAGWYAVKIVIVAFSAAGSLYCGEHDRCDCVQEEIAVLRNASLAQCAWVQATLLREKAAEALAASGLSQWLKLCENCEWLPDIWSLLALACSLFIVRWHRNGRKRKDGARVARPQSPRCVTTPCKHPGAAGGDRVCSGISQGTERKQRTFSTPFPSTSDVTAKPTPHCVPYGFCRPAALSTAASKPLPTTAALPPRRTGGARRVSGGSSHSWPPSKRRSGPEPRPVPWGQPHLAPASKWVFGELLQECRHGASVTFDVVLKEIALQGIVANLHNTTVGLSRLRTAYCVWGKYPELLTSACRSYRERKGSGYVTDDDHDLCLPYVVLHMTFAGWPLSNVTLESPLQLWSLVQQVALTLAVAEEVLEFEHRALSEDHVLVKKAHHDVLTFRLNGRMLHVNTFGVHAFLVDFCAARLRPLGGLTRRLVKRFESRFAAAVDEAEQEAWCDMCFWLDEMPYCASATELALQMAM</sequence>
<dbReference type="Proteomes" id="UP000821865">
    <property type="component" value="Chromosome 4"/>
</dbReference>
<dbReference type="EMBL" id="CM023473">
    <property type="protein sequence ID" value="KAH7954841.1"/>
    <property type="molecule type" value="Genomic_DNA"/>
</dbReference>
<protein>
    <submittedName>
        <fullName evidence="1">Uncharacterized protein</fullName>
    </submittedName>
</protein>
<name>A0ACB8D0F4_DERSI</name>
<accession>A0ACB8D0F4</accession>
<gene>
    <name evidence="1" type="ORF">HPB49_022069</name>
</gene>
<evidence type="ECO:0000313" key="2">
    <source>
        <dbReference type="Proteomes" id="UP000821865"/>
    </source>
</evidence>
<organism evidence="1 2">
    <name type="scientific">Dermacentor silvarum</name>
    <name type="common">Tick</name>
    <dbReference type="NCBI Taxonomy" id="543639"/>
    <lineage>
        <taxon>Eukaryota</taxon>
        <taxon>Metazoa</taxon>
        <taxon>Ecdysozoa</taxon>
        <taxon>Arthropoda</taxon>
        <taxon>Chelicerata</taxon>
        <taxon>Arachnida</taxon>
        <taxon>Acari</taxon>
        <taxon>Parasitiformes</taxon>
        <taxon>Ixodida</taxon>
        <taxon>Ixodoidea</taxon>
        <taxon>Ixodidae</taxon>
        <taxon>Rhipicephalinae</taxon>
        <taxon>Dermacentor</taxon>
    </lineage>
</organism>
<proteinExistence type="predicted"/>
<comment type="caution">
    <text evidence="1">The sequence shown here is derived from an EMBL/GenBank/DDBJ whole genome shotgun (WGS) entry which is preliminary data.</text>
</comment>
<evidence type="ECO:0000313" key="1">
    <source>
        <dbReference type="EMBL" id="KAH7954841.1"/>
    </source>
</evidence>
<reference evidence="1" key="1">
    <citation type="submission" date="2020-05" db="EMBL/GenBank/DDBJ databases">
        <title>Large-scale comparative analyses of tick genomes elucidate their genetic diversity and vector capacities.</title>
        <authorList>
            <person name="Jia N."/>
            <person name="Wang J."/>
            <person name="Shi W."/>
            <person name="Du L."/>
            <person name="Sun Y."/>
            <person name="Zhan W."/>
            <person name="Jiang J."/>
            <person name="Wang Q."/>
            <person name="Zhang B."/>
            <person name="Ji P."/>
            <person name="Sakyi L.B."/>
            <person name="Cui X."/>
            <person name="Yuan T."/>
            <person name="Jiang B."/>
            <person name="Yang W."/>
            <person name="Lam T.T.-Y."/>
            <person name="Chang Q."/>
            <person name="Ding S."/>
            <person name="Wang X."/>
            <person name="Zhu J."/>
            <person name="Ruan X."/>
            <person name="Zhao L."/>
            <person name="Wei J."/>
            <person name="Que T."/>
            <person name="Du C."/>
            <person name="Cheng J."/>
            <person name="Dai P."/>
            <person name="Han X."/>
            <person name="Huang E."/>
            <person name="Gao Y."/>
            <person name="Liu J."/>
            <person name="Shao H."/>
            <person name="Ye R."/>
            <person name="Li L."/>
            <person name="Wei W."/>
            <person name="Wang X."/>
            <person name="Wang C."/>
            <person name="Yang T."/>
            <person name="Huo Q."/>
            <person name="Li W."/>
            <person name="Guo W."/>
            <person name="Chen H."/>
            <person name="Zhou L."/>
            <person name="Ni X."/>
            <person name="Tian J."/>
            <person name="Zhou Y."/>
            <person name="Sheng Y."/>
            <person name="Liu T."/>
            <person name="Pan Y."/>
            <person name="Xia L."/>
            <person name="Li J."/>
            <person name="Zhao F."/>
            <person name="Cao W."/>
        </authorList>
    </citation>
    <scope>NUCLEOTIDE SEQUENCE</scope>
    <source>
        <strain evidence="1">Dsil-2018</strain>
    </source>
</reference>
<keyword evidence="2" id="KW-1185">Reference proteome</keyword>